<dbReference type="EMBL" id="CP033230">
    <property type="protein sequence ID" value="AYO78218.1"/>
    <property type="molecule type" value="Genomic_DNA"/>
</dbReference>
<gene>
    <name evidence="1" type="ORF">EBF16_15790</name>
</gene>
<proteinExistence type="predicted"/>
<dbReference type="AlphaFoldDB" id="A0A3G2UVH8"/>
<protein>
    <submittedName>
        <fullName evidence="1">Uncharacterized protein</fullName>
    </submittedName>
</protein>
<reference evidence="1 2" key="1">
    <citation type="submission" date="2018-10" db="EMBL/GenBank/DDBJ databases">
        <title>Characterization and genome analysis of a novel bacterium Sphingobium yanoikuyae SJTF8 capable of degrading PAHs.</title>
        <authorList>
            <person name="Yin C."/>
            <person name="Xiong W."/>
            <person name="Liang R."/>
        </authorList>
    </citation>
    <scope>NUCLEOTIDE SEQUENCE [LARGE SCALE GENOMIC DNA]</scope>
    <source>
        <strain evidence="1 2">SJTF8</strain>
    </source>
</reference>
<sequence>MQTVCLEYGDGCWFVAKPKAVPDGQFTHERAEPGYANHIEAADAAIAFAIVNELPVEDRNTMIEAAHETMEFLAADRMSDERIN</sequence>
<name>A0A3G2UVH8_SPHYA</name>
<evidence type="ECO:0000313" key="1">
    <source>
        <dbReference type="EMBL" id="AYO78218.1"/>
    </source>
</evidence>
<evidence type="ECO:0000313" key="2">
    <source>
        <dbReference type="Proteomes" id="UP000280708"/>
    </source>
</evidence>
<organism evidence="1 2">
    <name type="scientific">Sphingobium yanoikuyae</name>
    <name type="common">Sphingomonas yanoikuyae</name>
    <dbReference type="NCBI Taxonomy" id="13690"/>
    <lineage>
        <taxon>Bacteria</taxon>
        <taxon>Pseudomonadati</taxon>
        <taxon>Pseudomonadota</taxon>
        <taxon>Alphaproteobacteria</taxon>
        <taxon>Sphingomonadales</taxon>
        <taxon>Sphingomonadaceae</taxon>
        <taxon>Sphingobium</taxon>
    </lineage>
</organism>
<dbReference type="Proteomes" id="UP000280708">
    <property type="component" value="Chromosome"/>
</dbReference>
<accession>A0A3G2UVH8</accession>
<dbReference type="RefSeq" id="WP_122129804.1">
    <property type="nucleotide sequence ID" value="NZ_CP033230.1"/>
</dbReference>